<dbReference type="SUPFAM" id="SSF55073">
    <property type="entry name" value="Nucleotide cyclase"/>
    <property type="match status" value="1"/>
</dbReference>
<evidence type="ECO:0000256" key="1">
    <source>
        <dbReference type="ARBA" id="ARBA00012528"/>
    </source>
</evidence>
<organism evidence="5 6">
    <name type="scientific">Pseudoalteromonas neustonica</name>
    <dbReference type="NCBI Taxonomy" id="1840331"/>
    <lineage>
        <taxon>Bacteria</taxon>
        <taxon>Pseudomonadati</taxon>
        <taxon>Pseudomonadota</taxon>
        <taxon>Gammaproteobacteria</taxon>
        <taxon>Alteromonadales</taxon>
        <taxon>Pseudoalteromonadaceae</taxon>
        <taxon>Pseudoalteromonas</taxon>
    </lineage>
</organism>
<evidence type="ECO:0000256" key="3">
    <source>
        <dbReference type="SAM" id="Phobius"/>
    </source>
</evidence>
<keyword evidence="5" id="KW-0548">Nucleotidyltransferase</keyword>
<dbReference type="SMART" id="SM00267">
    <property type="entry name" value="GGDEF"/>
    <property type="match status" value="1"/>
</dbReference>
<evidence type="ECO:0000256" key="2">
    <source>
        <dbReference type="ARBA" id="ARBA00034247"/>
    </source>
</evidence>
<comment type="catalytic activity">
    <reaction evidence="2">
        <text>2 GTP = 3',3'-c-di-GMP + 2 diphosphate</text>
        <dbReference type="Rhea" id="RHEA:24898"/>
        <dbReference type="ChEBI" id="CHEBI:33019"/>
        <dbReference type="ChEBI" id="CHEBI:37565"/>
        <dbReference type="ChEBI" id="CHEBI:58805"/>
        <dbReference type="EC" id="2.7.7.65"/>
    </reaction>
</comment>
<feature type="transmembrane region" description="Helical" evidence="3">
    <location>
        <begin position="77"/>
        <end position="102"/>
    </location>
</feature>
<dbReference type="Pfam" id="PF00990">
    <property type="entry name" value="GGDEF"/>
    <property type="match status" value="1"/>
</dbReference>
<keyword evidence="6" id="KW-1185">Reference proteome</keyword>
<feature type="transmembrane region" description="Helical" evidence="3">
    <location>
        <begin position="20"/>
        <end position="40"/>
    </location>
</feature>
<keyword evidence="3" id="KW-0472">Membrane</keyword>
<comment type="caution">
    <text evidence="5">The sequence shown here is derived from an EMBL/GenBank/DDBJ whole genome shotgun (WGS) entry which is preliminary data.</text>
</comment>
<dbReference type="RefSeq" id="WP_054203430.1">
    <property type="nucleotide sequence ID" value="NZ_BDDS01000001.1"/>
</dbReference>
<dbReference type="Proteomes" id="UP001388366">
    <property type="component" value="Unassembled WGS sequence"/>
</dbReference>
<feature type="domain" description="GGDEF" evidence="4">
    <location>
        <begin position="203"/>
        <end position="331"/>
    </location>
</feature>
<accession>A0ABU9TXN5</accession>
<dbReference type="InterPro" id="IPR050469">
    <property type="entry name" value="Diguanylate_Cyclase"/>
</dbReference>
<reference evidence="5 6" key="1">
    <citation type="submission" date="2024-03" db="EMBL/GenBank/DDBJ databases">
        <title>Community enrichment and isolation of bacterial strains for fucoidan degradation.</title>
        <authorList>
            <person name="Sichert A."/>
        </authorList>
    </citation>
    <scope>NUCLEOTIDE SEQUENCE [LARGE SCALE GENOMIC DNA]</scope>
    <source>
        <strain evidence="5 6">AS81</strain>
    </source>
</reference>
<dbReference type="PROSITE" id="PS50887">
    <property type="entry name" value="GGDEF"/>
    <property type="match status" value="1"/>
</dbReference>
<dbReference type="GO" id="GO:0052621">
    <property type="term" value="F:diguanylate cyclase activity"/>
    <property type="evidence" value="ECO:0007669"/>
    <property type="project" value="UniProtKB-EC"/>
</dbReference>
<keyword evidence="5" id="KW-0808">Transferase</keyword>
<dbReference type="CDD" id="cd01949">
    <property type="entry name" value="GGDEF"/>
    <property type="match status" value="1"/>
</dbReference>
<proteinExistence type="predicted"/>
<dbReference type="Pfam" id="PF20966">
    <property type="entry name" value="MASE6"/>
    <property type="match status" value="1"/>
</dbReference>
<keyword evidence="3" id="KW-1133">Transmembrane helix</keyword>
<dbReference type="EC" id="2.7.7.65" evidence="1"/>
<dbReference type="InterPro" id="IPR043128">
    <property type="entry name" value="Rev_trsase/Diguanyl_cyclase"/>
</dbReference>
<evidence type="ECO:0000313" key="5">
    <source>
        <dbReference type="EMBL" id="MEM5549540.1"/>
    </source>
</evidence>
<gene>
    <name evidence="5" type="ORF">WNY63_02165</name>
</gene>
<dbReference type="Gene3D" id="3.30.70.270">
    <property type="match status" value="1"/>
</dbReference>
<dbReference type="PANTHER" id="PTHR45138:SF9">
    <property type="entry name" value="DIGUANYLATE CYCLASE DGCM-RELATED"/>
    <property type="match status" value="1"/>
</dbReference>
<feature type="transmembrane region" description="Helical" evidence="3">
    <location>
        <begin position="46"/>
        <end position="65"/>
    </location>
</feature>
<dbReference type="NCBIfam" id="TIGR00254">
    <property type="entry name" value="GGDEF"/>
    <property type="match status" value="1"/>
</dbReference>
<evidence type="ECO:0000313" key="6">
    <source>
        <dbReference type="Proteomes" id="UP001388366"/>
    </source>
</evidence>
<dbReference type="EMBL" id="JBBMQU010000003">
    <property type="protein sequence ID" value="MEM5549540.1"/>
    <property type="molecule type" value="Genomic_DNA"/>
</dbReference>
<evidence type="ECO:0000259" key="4">
    <source>
        <dbReference type="PROSITE" id="PS50887"/>
    </source>
</evidence>
<dbReference type="InterPro" id="IPR000160">
    <property type="entry name" value="GGDEF_dom"/>
</dbReference>
<dbReference type="InterPro" id="IPR029787">
    <property type="entry name" value="Nucleotide_cyclase"/>
</dbReference>
<dbReference type="PANTHER" id="PTHR45138">
    <property type="entry name" value="REGULATORY COMPONENTS OF SENSORY TRANSDUCTION SYSTEM"/>
    <property type="match status" value="1"/>
</dbReference>
<sequence length="331" mass="36928">MAVMDTFDLDYTLRLRLKVIRGMTSVTLLLALGLGLLNIFIGQHFIYGGMQCLYAFFSLGLYLNASKTDSLHWSKQLYVYSLVGLIASGAHMAPLMSYLLMWALALPIVFYLLLGKRFGIVLSGFYFVAQITIIYFKTETFYTSPLLNFAFSYLLVWGISHTYETSRANSEKALRTLALKDPLTGAFNRLSLTKTYSQLNKSQPVSLALLDIDYFKNVNDSYGHPFGDEVLKKIAQGLTSATNRNSVFRIGGEEFCILMENVTPELAVIKAEEIRSKVAAEYVTHGKDNIHVTVSIGVSTSTDSSLSELLKAADVNLYLAKEKGRNCVVYK</sequence>
<keyword evidence="3" id="KW-0812">Transmembrane</keyword>
<name>A0ABU9TXN5_9GAMM</name>
<dbReference type="InterPro" id="IPR048435">
    <property type="entry name" value="MASE6"/>
</dbReference>
<protein>
    <recommendedName>
        <fullName evidence="1">diguanylate cyclase</fullName>
        <ecNumber evidence="1">2.7.7.65</ecNumber>
    </recommendedName>
</protein>